<feature type="domain" description="VWFA" evidence="3">
    <location>
        <begin position="885"/>
        <end position="1061"/>
    </location>
</feature>
<sequence>MVFIENLRGGTPRATTTVSPILCLMNWNDEQCRQFKSYIPKFASNFDAPRHAPQTPSFPSYDYEGEDQEEKKKKENDHGIADRSMNDVSGETNGFFSPVLPAVADIPSTRPSETVTTRRTPSPKMSTIPHPITTTLPVFFLSQITDGDESEDEFDGSGDDQFGGDGVGITAATQPSVAKSTPSIPAVTKVLTTTTSAPSSTHRSTVLPRPYASVKEAAEQNPDYLGSSIWNQVDTLPEPMVTGPAWRTNKSLTTTVTTQPTTTTKKNRKTTTTATTTSSTTTTRYQPNYDIDNEVTALITSSIAPQKTRPKSTPHFTVYPVRPTTPMGDTITTTMQAATVTDFPRTPLIMGSSLAVIIAIAAVVFFVFKCRQNPPASEHYTMAMKSQSGYTAIAPELSPPMNHDRNNDSCTQPLLAKPHINGNGYEPLKGAVIANGNGATATMMRNGNGNGVAKKKDFKEWYKTMSRPWPSSSLALLSLFLIILRQSLACIDVLFVIDNKTLEVSRNRALQVARQLPENQKIRKWVVLSRNDRYVPRVLRNNAELQSVLSTIHGDYDRFLEIATGEIARRTATFQPFVILLFSETPVNQTMTKLWRSISLAPALHIYRIGSFQRTNRMLSEDQETDFEKLILCGRNRTDLFNTESSKFSGGNEIRRSPTSTPHPWTSTRDPFVRRLTFYDASRTLIEEKRKQEQLKQQQLSQINKQFTITRTFKKMTTKSQSFTRIPTTTSRTTKTTRNHISYTTRTPTKYDAKKFSGSYQASTRSTFVQTITRRPQYTTSYATARKPWWITQVPQTRLRPSITTTPSSVPAATIDSPLKKHEGGGNEIEELNGKNFKVRSRSVHFAMTEKPPVTTAMNPMKFFTTSRTPITTAKSLIPYSCTADVFFLVDLSQGTGDKSQQYLDIAASAISSLPISQEAVRVGLISYSGPGRTHVRVYLDKHNDKEKLIEEMFLMERHGGTTRTADAIRYATKIFEGMAHPARKNVKKVLVVFTDGYSQDHPRDAARGARAKGLQLIAVAVKDRLAPPDEEQLAEIGGHAKNVFISPNGRELREKIIGTQCRL</sequence>
<feature type="transmembrane region" description="Helical" evidence="2">
    <location>
        <begin position="474"/>
        <end position="497"/>
    </location>
</feature>
<feature type="compositionally biased region" description="Low complexity" evidence="1">
    <location>
        <begin position="255"/>
        <end position="283"/>
    </location>
</feature>
<dbReference type="SMART" id="SM00327">
    <property type="entry name" value="VWA"/>
    <property type="match status" value="1"/>
</dbReference>
<dbReference type="EMBL" id="CP090895">
    <property type="protein sequence ID" value="ULT89419.1"/>
    <property type="molecule type" value="Genomic_DNA"/>
</dbReference>
<gene>
    <name evidence="4" type="ORF">L3Y34_008113</name>
</gene>
<feature type="compositionally biased region" description="Basic and acidic residues" evidence="1">
    <location>
        <begin position="69"/>
        <end position="85"/>
    </location>
</feature>
<dbReference type="PANTHER" id="PTHR22588">
    <property type="entry name" value="VWFA DOMAIN-CONTAINING PROTEIN"/>
    <property type="match status" value="1"/>
</dbReference>
<evidence type="ECO:0000256" key="1">
    <source>
        <dbReference type="SAM" id="MobiDB-lite"/>
    </source>
</evidence>
<proteinExistence type="predicted"/>
<dbReference type="SUPFAM" id="SSF53300">
    <property type="entry name" value="vWA-like"/>
    <property type="match status" value="1"/>
</dbReference>
<feature type="compositionally biased region" description="Polar residues" evidence="1">
    <location>
        <begin position="109"/>
        <end position="125"/>
    </location>
</feature>
<organism evidence="4 5">
    <name type="scientific">Caenorhabditis briggsae</name>
    <dbReference type="NCBI Taxonomy" id="6238"/>
    <lineage>
        <taxon>Eukaryota</taxon>
        <taxon>Metazoa</taxon>
        <taxon>Ecdysozoa</taxon>
        <taxon>Nematoda</taxon>
        <taxon>Chromadorea</taxon>
        <taxon>Rhabditida</taxon>
        <taxon>Rhabditina</taxon>
        <taxon>Rhabditomorpha</taxon>
        <taxon>Rhabditoidea</taxon>
        <taxon>Rhabditidae</taxon>
        <taxon>Peloderinae</taxon>
        <taxon>Caenorhabditis</taxon>
    </lineage>
</organism>
<evidence type="ECO:0000256" key="2">
    <source>
        <dbReference type="SAM" id="Phobius"/>
    </source>
</evidence>
<keyword evidence="2" id="KW-0812">Transmembrane</keyword>
<evidence type="ECO:0000259" key="3">
    <source>
        <dbReference type="PROSITE" id="PS50234"/>
    </source>
</evidence>
<dbReference type="InterPro" id="IPR036465">
    <property type="entry name" value="vWFA_dom_sf"/>
</dbReference>
<feature type="compositionally biased region" description="Low complexity" evidence="1">
    <location>
        <begin position="657"/>
        <end position="667"/>
    </location>
</feature>
<keyword evidence="2" id="KW-0472">Membrane</keyword>
<feature type="compositionally biased region" description="Polar residues" evidence="1">
    <location>
        <begin position="86"/>
        <end position="95"/>
    </location>
</feature>
<evidence type="ECO:0000313" key="4">
    <source>
        <dbReference type="EMBL" id="ULT89419.1"/>
    </source>
</evidence>
<dbReference type="Proteomes" id="UP000827892">
    <property type="component" value="Chromosome V"/>
</dbReference>
<feature type="compositionally biased region" description="Low complexity" evidence="1">
    <location>
        <begin position="724"/>
        <end position="736"/>
    </location>
</feature>
<dbReference type="CDD" id="cd01476">
    <property type="entry name" value="VWA_integrin_invertebrates"/>
    <property type="match status" value="1"/>
</dbReference>
<reference evidence="4 5" key="1">
    <citation type="submission" date="2022-02" db="EMBL/GenBank/DDBJ databases">
        <title>Chromosome-level reference genomes for two strains of Caenorhabditis briggsae: an improved platform for comparative genomics.</title>
        <authorList>
            <person name="Stevens L."/>
            <person name="Andersen E.C."/>
        </authorList>
    </citation>
    <scope>NUCLEOTIDE SEQUENCE [LARGE SCALE GENOMIC DNA]</scope>
    <source>
        <strain evidence="4">QX1410_ONT</strain>
        <tissue evidence="4">Whole-organism</tissue>
    </source>
</reference>
<feature type="region of interest" description="Disordered" evidence="1">
    <location>
        <begin position="718"/>
        <end position="737"/>
    </location>
</feature>
<dbReference type="InterPro" id="IPR002035">
    <property type="entry name" value="VWF_A"/>
</dbReference>
<dbReference type="InterPro" id="IPR052229">
    <property type="entry name" value="Collagen-VI/PIF"/>
</dbReference>
<dbReference type="Pfam" id="PF00092">
    <property type="entry name" value="VWA"/>
    <property type="match status" value="1"/>
</dbReference>
<dbReference type="Gene3D" id="3.40.50.410">
    <property type="entry name" value="von Willebrand factor, type A domain"/>
    <property type="match status" value="1"/>
</dbReference>
<feature type="region of interest" description="Disordered" evidence="1">
    <location>
        <begin position="255"/>
        <end position="286"/>
    </location>
</feature>
<dbReference type="PANTHER" id="PTHR22588:SF12">
    <property type="entry name" value="VWFA DOMAIN-CONTAINING PROTEIN"/>
    <property type="match status" value="1"/>
</dbReference>
<feature type="region of interest" description="Disordered" evidence="1">
    <location>
        <begin position="644"/>
        <end position="667"/>
    </location>
</feature>
<evidence type="ECO:0000313" key="5">
    <source>
        <dbReference type="Proteomes" id="UP000827892"/>
    </source>
</evidence>
<name>A0AAE9A248_CAEBR</name>
<feature type="region of interest" description="Disordered" evidence="1">
    <location>
        <begin position="47"/>
        <end position="131"/>
    </location>
</feature>
<dbReference type="PROSITE" id="PS50234">
    <property type="entry name" value="VWFA"/>
    <property type="match status" value="1"/>
</dbReference>
<protein>
    <recommendedName>
        <fullName evidence="3">VWFA domain-containing protein</fullName>
    </recommendedName>
</protein>
<accession>A0AAE9A248</accession>
<feature type="transmembrane region" description="Helical" evidence="2">
    <location>
        <begin position="348"/>
        <end position="368"/>
    </location>
</feature>
<keyword evidence="2" id="KW-1133">Transmembrane helix</keyword>
<dbReference type="AlphaFoldDB" id="A0AAE9A248"/>
<feature type="region of interest" description="Disordered" evidence="1">
    <location>
        <begin position="305"/>
        <end position="324"/>
    </location>
</feature>